<protein>
    <submittedName>
        <fullName evidence="1">Polyketide cyclase / dehydrase and lipid transport</fullName>
    </submittedName>
</protein>
<evidence type="ECO:0000313" key="2">
    <source>
        <dbReference type="Proteomes" id="UP000092819"/>
    </source>
</evidence>
<dbReference type="EMBL" id="FLQZ01000166">
    <property type="protein sequence ID" value="SBT15597.1"/>
    <property type="molecule type" value="Genomic_DNA"/>
</dbReference>
<dbReference type="AlphaFoldDB" id="A0A1C3JKJ6"/>
<organism evidence="1 2">
    <name type="scientific">Vibrio celticus</name>
    <dbReference type="NCBI Taxonomy" id="446372"/>
    <lineage>
        <taxon>Bacteria</taxon>
        <taxon>Pseudomonadati</taxon>
        <taxon>Pseudomonadota</taxon>
        <taxon>Gammaproteobacteria</taxon>
        <taxon>Vibrionales</taxon>
        <taxon>Vibrionaceae</taxon>
        <taxon>Vibrio</taxon>
    </lineage>
</organism>
<dbReference type="InterPro" id="IPR019587">
    <property type="entry name" value="Polyketide_cyclase/dehydratase"/>
</dbReference>
<name>A0A1C3JKJ6_9VIBR</name>
<proteinExistence type="predicted"/>
<accession>A0A1C3JKJ6</accession>
<dbReference type="Gene3D" id="3.30.530.20">
    <property type="match status" value="1"/>
</dbReference>
<dbReference type="Proteomes" id="UP000092819">
    <property type="component" value="Unassembled WGS sequence"/>
</dbReference>
<reference evidence="2" key="1">
    <citation type="submission" date="2016-06" db="EMBL/GenBank/DDBJ databases">
        <authorList>
            <person name="Rodrigo-Torres L."/>
            <person name="Arahal D.R."/>
        </authorList>
    </citation>
    <scope>NUCLEOTIDE SEQUENCE [LARGE SCALE GENOMIC DNA]</scope>
    <source>
        <strain evidence="2">CECT 7224</strain>
    </source>
</reference>
<dbReference type="SUPFAM" id="SSF55961">
    <property type="entry name" value="Bet v1-like"/>
    <property type="match status" value="1"/>
</dbReference>
<keyword evidence="2" id="KW-1185">Reference proteome</keyword>
<dbReference type="InterPro" id="IPR023393">
    <property type="entry name" value="START-like_dom_sf"/>
</dbReference>
<dbReference type="RefSeq" id="WP_065677735.1">
    <property type="nucleotide sequence ID" value="NZ_AP025464.1"/>
</dbReference>
<dbReference type="Pfam" id="PF10604">
    <property type="entry name" value="Polyketide_cyc2"/>
    <property type="match status" value="1"/>
</dbReference>
<sequence length="158" mass="18172">MHEIPPIPWPSYYHPDNAQLHIKSEASLLSNVETVWHSLTHAACWPSWKFSNTSVQILNGDGLTLHKGSVFVFKTKTRTYKCTVVQYKENEFIAWKGRIGSADVYHAWLLTPNTQGCTITSEVTQRGGMTRFTKFFSANGLKRYNENWLKEICKQSME</sequence>
<gene>
    <name evidence="1" type="ORF">VCE7224_04396</name>
</gene>
<evidence type="ECO:0000313" key="1">
    <source>
        <dbReference type="EMBL" id="SBT15597.1"/>
    </source>
</evidence>